<proteinExistence type="predicted"/>
<evidence type="ECO:0000313" key="2">
    <source>
        <dbReference type="EMBL" id="GAA3697967.1"/>
    </source>
</evidence>
<organism evidence="2 3">
    <name type="scientific">Terrabacter ginsenosidimutans</name>
    <dbReference type="NCBI Taxonomy" id="490575"/>
    <lineage>
        <taxon>Bacteria</taxon>
        <taxon>Bacillati</taxon>
        <taxon>Actinomycetota</taxon>
        <taxon>Actinomycetes</taxon>
        <taxon>Micrococcales</taxon>
        <taxon>Intrasporangiaceae</taxon>
        <taxon>Terrabacter</taxon>
    </lineage>
</organism>
<comment type="caution">
    <text evidence="2">The sequence shown here is derived from an EMBL/GenBank/DDBJ whole genome shotgun (WGS) entry which is preliminary data.</text>
</comment>
<evidence type="ECO:0000256" key="1">
    <source>
        <dbReference type="SAM" id="MobiDB-lite"/>
    </source>
</evidence>
<protein>
    <recommendedName>
        <fullName evidence="4">Glycosyl transferase family 2</fullName>
    </recommendedName>
</protein>
<evidence type="ECO:0000313" key="3">
    <source>
        <dbReference type="Proteomes" id="UP001501468"/>
    </source>
</evidence>
<reference evidence="3" key="1">
    <citation type="journal article" date="2019" name="Int. J. Syst. Evol. Microbiol.">
        <title>The Global Catalogue of Microorganisms (GCM) 10K type strain sequencing project: providing services to taxonomists for standard genome sequencing and annotation.</title>
        <authorList>
            <consortium name="The Broad Institute Genomics Platform"/>
            <consortium name="The Broad Institute Genome Sequencing Center for Infectious Disease"/>
            <person name="Wu L."/>
            <person name="Ma J."/>
        </authorList>
    </citation>
    <scope>NUCLEOTIDE SEQUENCE [LARGE SCALE GENOMIC DNA]</scope>
    <source>
        <strain evidence="3">JCM 17125</strain>
    </source>
</reference>
<name>A0ABP7D1P4_9MICO</name>
<dbReference type="Proteomes" id="UP001501468">
    <property type="component" value="Unassembled WGS sequence"/>
</dbReference>
<accession>A0ABP7D1P4</accession>
<gene>
    <name evidence="2" type="ORF">GCM10022399_12900</name>
</gene>
<feature type="region of interest" description="Disordered" evidence="1">
    <location>
        <begin position="113"/>
        <end position="142"/>
    </location>
</feature>
<dbReference type="EMBL" id="BAABDC010000002">
    <property type="protein sequence ID" value="GAA3697967.1"/>
    <property type="molecule type" value="Genomic_DNA"/>
</dbReference>
<sequence>MLCRITVWTPVTDKDVAASTSLVRHLDSQTSAVSEWELVLATPGGGHVAALERMAARRPNVRVLVDDVDRAGAEGEWVLDLAADDRLEPTALSRLAALTSDAATEDVLVVRPERAGPDGTATPLVLTRRGGSGARRARGVEDERGAEVVVPVPLRGRRGPWAPDPAKVVPDVTARARWVDGMLELDGRAPLHAGGAARAELVLVGRHHHTVRSVPVDAFTVSGDDEDTEPGLEWSARIGVTPDDVDDELEVWLQVEPTDTDDEEGEGAPASHRSPLVGRVGAPAGLATEAPAVVDGRLVCARADQDALVIDVGATGRSLLGPLDPRQTSVVEDATGSLLTIRLPQLARHGHARVVRGALLLDGHTLPARLVVDDDPRVECRLAGLPGSAVLECSFGRGPAAATGCAVLVSRTGEFTVVAMRASDLSAVADDEGPGTRPRASGPVAALRRHLPHGVDPVVSKLSKVPAFRVAYRRVTGLR</sequence>
<keyword evidence="3" id="KW-1185">Reference proteome</keyword>
<feature type="region of interest" description="Disordered" evidence="1">
    <location>
        <begin position="257"/>
        <end position="277"/>
    </location>
</feature>
<evidence type="ECO:0008006" key="4">
    <source>
        <dbReference type="Google" id="ProtNLM"/>
    </source>
</evidence>